<evidence type="ECO:0000313" key="1">
    <source>
        <dbReference type="EMBL" id="RSL86976.1"/>
    </source>
</evidence>
<dbReference type="EMBL" id="NIZV01000515">
    <property type="protein sequence ID" value="RSL86976.1"/>
    <property type="molecule type" value="Genomic_DNA"/>
</dbReference>
<dbReference type="AlphaFoldDB" id="A0A428SB22"/>
<comment type="caution">
    <text evidence="1">The sequence shown here is derived from an EMBL/GenBank/DDBJ whole genome shotgun (WGS) entry which is preliminary data.</text>
</comment>
<organism evidence="1 2">
    <name type="scientific">Fusarium ambrosium</name>
    <dbReference type="NCBI Taxonomy" id="131363"/>
    <lineage>
        <taxon>Eukaryota</taxon>
        <taxon>Fungi</taxon>
        <taxon>Dikarya</taxon>
        <taxon>Ascomycota</taxon>
        <taxon>Pezizomycotina</taxon>
        <taxon>Sordariomycetes</taxon>
        <taxon>Hypocreomycetidae</taxon>
        <taxon>Hypocreales</taxon>
        <taxon>Nectriaceae</taxon>
        <taxon>Fusarium</taxon>
        <taxon>Fusarium solani species complex</taxon>
    </lineage>
</organism>
<sequence length="79" mass="8874">MRSNKPSKNGSNCEMYDEESDQAYFERNCGKFQGYRLLGFIPAILGHHSQESGCAVQRDAETEKTATSWLTDQENHSAA</sequence>
<proteinExistence type="predicted"/>
<dbReference type="Proteomes" id="UP000288429">
    <property type="component" value="Unassembled WGS sequence"/>
</dbReference>
<protein>
    <submittedName>
        <fullName evidence="1">Uncharacterized protein</fullName>
    </submittedName>
</protein>
<reference evidence="1 2" key="1">
    <citation type="submission" date="2017-06" db="EMBL/GenBank/DDBJ databases">
        <title>Cmopartive genomic analysis of Ambrosia Fusariam Clade fungi.</title>
        <authorList>
            <person name="Stajich J.E."/>
            <person name="Carrillo J."/>
            <person name="Kijimoto T."/>
            <person name="Eskalen A."/>
            <person name="O'Donnell K."/>
            <person name="Kasson M."/>
        </authorList>
    </citation>
    <scope>NUCLEOTIDE SEQUENCE [LARGE SCALE GENOMIC DNA]</scope>
    <source>
        <strain evidence="1 2">NRRL 20438</strain>
    </source>
</reference>
<name>A0A428SB22_9HYPO</name>
<gene>
    <name evidence="1" type="ORF">CDV31_016325</name>
</gene>
<evidence type="ECO:0000313" key="2">
    <source>
        <dbReference type="Proteomes" id="UP000288429"/>
    </source>
</evidence>
<accession>A0A428SB22</accession>
<keyword evidence="2" id="KW-1185">Reference proteome</keyword>